<dbReference type="Proteomes" id="UP001461498">
    <property type="component" value="Unassembled WGS sequence"/>
</dbReference>
<name>A0AAW1CLB9_9HEMI</name>
<dbReference type="AlphaFoldDB" id="A0AAW1CLB9"/>
<accession>A0AAW1CLB9</accession>
<sequence>MGRDEESRADIPNEDLTILRGILVGSLSRENIGPIDLEVVQQQAPIAAPRRRRKVTFLDTNIFLGNDHQDYDDELLMKM</sequence>
<keyword evidence="2" id="KW-1185">Reference proteome</keyword>
<reference evidence="1 2" key="1">
    <citation type="submission" date="2022-12" db="EMBL/GenBank/DDBJ databases">
        <title>Chromosome-level genome assembly of true bugs.</title>
        <authorList>
            <person name="Ma L."/>
            <person name="Li H."/>
        </authorList>
    </citation>
    <scope>NUCLEOTIDE SEQUENCE [LARGE SCALE GENOMIC DNA]</scope>
    <source>
        <strain evidence="1">Lab_2022b</strain>
    </source>
</reference>
<evidence type="ECO:0000313" key="2">
    <source>
        <dbReference type="Proteomes" id="UP001461498"/>
    </source>
</evidence>
<protein>
    <recommendedName>
        <fullName evidence="3">PIN domain-containing protein</fullName>
    </recommendedName>
</protein>
<dbReference type="EMBL" id="JAPXFL010000012">
    <property type="protein sequence ID" value="KAK9499196.1"/>
    <property type="molecule type" value="Genomic_DNA"/>
</dbReference>
<evidence type="ECO:0008006" key="3">
    <source>
        <dbReference type="Google" id="ProtNLM"/>
    </source>
</evidence>
<evidence type="ECO:0000313" key="1">
    <source>
        <dbReference type="EMBL" id="KAK9499196.1"/>
    </source>
</evidence>
<proteinExistence type="predicted"/>
<gene>
    <name evidence="1" type="ORF">O3M35_003690</name>
</gene>
<comment type="caution">
    <text evidence="1">The sequence shown here is derived from an EMBL/GenBank/DDBJ whole genome shotgun (WGS) entry which is preliminary data.</text>
</comment>
<organism evidence="1 2">
    <name type="scientific">Rhynocoris fuscipes</name>
    <dbReference type="NCBI Taxonomy" id="488301"/>
    <lineage>
        <taxon>Eukaryota</taxon>
        <taxon>Metazoa</taxon>
        <taxon>Ecdysozoa</taxon>
        <taxon>Arthropoda</taxon>
        <taxon>Hexapoda</taxon>
        <taxon>Insecta</taxon>
        <taxon>Pterygota</taxon>
        <taxon>Neoptera</taxon>
        <taxon>Paraneoptera</taxon>
        <taxon>Hemiptera</taxon>
        <taxon>Heteroptera</taxon>
        <taxon>Panheteroptera</taxon>
        <taxon>Cimicomorpha</taxon>
        <taxon>Reduviidae</taxon>
        <taxon>Harpactorinae</taxon>
        <taxon>Harpactorini</taxon>
        <taxon>Rhynocoris</taxon>
    </lineage>
</organism>